<keyword evidence="3" id="KW-1185">Reference proteome</keyword>
<accession>A0A8E0RWP4</accession>
<gene>
    <name evidence="2" type="ORF">FBUS_05190</name>
</gene>
<dbReference type="Proteomes" id="UP000728185">
    <property type="component" value="Unassembled WGS sequence"/>
</dbReference>
<dbReference type="EMBL" id="LUCM01003495">
    <property type="protein sequence ID" value="KAA0195709.1"/>
    <property type="molecule type" value="Genomic_DNA"/>
</dbReference>
<evidence type="ECO:0000256" key="1">
    <source>
        <dbReference type="SAM" id="MobiDB-lite"/>
    </source>
</evidence>
<protein>
    <submittedName>
        <fullName evidence="2">Uncharacterized protein</fullName>
    </submittedName>
</protein>
<comment type="caution">
    <text evidence="2">The sequence shown here is derived from an EMBL/GenBank/DDBJ whole genome shotgun (WGS) entry which is preliminary data.</text>
</comment>
<organism evidence="2 3">
    <name type="scientific">Fasciolopsis buskii</name>
    <dbReference type="NCBI Taxonomy" id="27845"/>
    <lineage>
        <taxon>Eukaryota</taxon>
        <taxon>Metazoa</taxon>
        <taxon>Spiralia</taxon>
        <taxon>Lophotrochozoa</taxon>
        <taxon>Platyhelminthes</taxon>
        <taxon>Trematoda</taxon>
        <taxon>Digenea</taxon>
        <taxon>Plagiorchiida</taxon>
        <taxon>Echinostomata</taxon>
        <taxon>Echinostomatoidea</taxon>
        <taxon>Fasciolidae</taxon>
        <taxon>Fasciolopsis</taxon>
    </lineage>
</organism>
<proteinExistence type="predicted"/>
<dbReference type="AlphaFoldDB" id="A0A8E0RWP4"/>
<name>A0A8E0RWP4_9TREM</name>
<reference evidence="2" key="1">
    <citation type="submission" date="2019-05" db="EMBL/GenBank/DDBJ databases">
        <title>Annotation for the trematode Fasciolopsis buski.</title>
        <authorList>
            <person name="Choi Y.-J."/>
        </authorList>
    </citation>
    <scope>NUCLEOTIDE SEQUENCE</scope>
    <source>
        <strain evidence="2">HT</strain>
        <tissue evidence="2">Whole worm</tissue>
    </source>
</reference>
<sequence>MVTYTKISGTKETNKTGQTKIWTPESSDNKVYAILTQWNQTRKVCTRRAYFSSVTADERKSRFYLLDGSSEGISLKFTSVGPITPGVLVYLPETQNVPLEQYRLGCVIRMHDIN</sequence>
<evidence type="ECO:0000313" key="2">
    <source>
        <dbReference type="EMBL" id="KAA0195709.1"/>
    </source>
</evidence>
<feature type="region of interest" description="Disordered" evidence="1">
    <location>
        <begin position="1"/>
        <end position="22"/>
    </location>
</feature>
<evidence type="ECO:0000313" key="3">
    <source>
        <dbReference type="Proteomes" id="UP000728185"/>
    </source>
</evidence>